<gene>
    <name evidence="2" type="ORF">LY79DRAFT_684048</name>
</gene>
<organism evidence="2 3">
    <name type="scientific">Colletotrichum navitas</name>
    <dbReference type="NCBI Taxonomy" id="681940"/>
    <lineage>
        <taxon>Eukaryota</taxon>
        <taxon>Fungi</taxon>
        <taxon>Dikarya</taxon>
        <taxon>Ascomycota</taxon>
        <taxon>Pezizomycotina</taxon>
        <taxon>Sordariomycetes</taxon>
        <taxon>Hypocreomycetidae</taxon>
        <taxon>Glomerellales</taxon>
        <taxon>Glomerellaceae</taxon>
        <taxon>Colletotrichum</taxon>
        <taxon>Colletotrichum graminicola species complex</taxon>
    </lineage>
</organism>
<feature type="transmembrane region" description="Helical" evidence="1">
    <location>
        <begin position="29"/>
        <end position="46"/>
    </location>
</feature>
<evidence type="ECO:0000313" key="2">
    <source>
        <dbReference type="EMBL" id="KAK1564210.1"/>
    </source>
</evidence>
<feature type="non-terminal residue" evidence="2">
    <location>
        <position position="1"/>
    </location>
</feature>
<accession>A0AAD8PJP1</accession>
<dbReference type="RefSeq" id="XP_060407027.1">
    <property type="nucleotide sequence ID" value="XM_060564620.1"/>
</dbReference>
<protein>
    <submittedName>
        <fullName evidence="2">Uncharacterized protein</fullName>
    </submittedName>
</protein>
<keyword evidence="1" id="KW-0812">Transmembrane</keyword>
<dbReference type="EMBL" id="JAHLJV010000200">
    <property type="protein sequence ID" value="KAK1564210.1"/>
    <property type="molecule type" value="Genomic_DNA"/>
</dbReference>
<evidence type="ECO:0000256" key="1">
    <source>
        <dbReference type="SAM" id="Phobius"/>
    </source>
</evidence>
<dbReference type="AlphaFoldDB" id="A0AAD8PJP1"/>
<keyword evidence="1" id="KW-1133">Transmembrane helix</keyword>
<evidence type="ECO:0000313" key="3">
    <source>
        <dbReference type="Proteomes" id="UP001230504"/>
    </source>
</evidence>
<proteinExistence type="predicted"/>
<sequence>DIFARAKKSPVVAIVNAHLRWYTSSSDNLVSWMSSLLFALVYIFYLRASARDRLAFENISVCIVDTTCFPPGGFLQDLDLIWAYKSSNSELALFETLRLKKH</sequence>
<comment type="caution">
    <text evidence="2">The sequence shown here is derived from an EMBL/GenBank/DDBJ whole genome shotgun (WGS) entry which is preliminary data.</text>
</comment>
<dbReference type="GeneID" id="85448860"/>
<keyword evidence="1" id="KW-0472">Membrane</keyword>
<name>A0AAD8PJP1_9PEZI</name>
<keyword evidence="3" id="KW-1185">Reference proteome</keyword>
<reference evidence="2" key="1">
    <citation type="submission" date="2021-06" db="EMBL/GenBank/DDBJ databases">
        <title>Comparative genomics, transcriptomics and evolutionary studies reveal genomic signatures of adaptation to plant cell wall in hemibiotrophic fungi.</title>
        <authorList>
            <consortium name="DOE Joint Genome Institute"/>
            <person name="Baroncelli R."/>
            <person name="Diaz J.F."/>
            <person name="Benocci T."/>
            <person name="Peng M."/>
            <person name="Battaglia E."/>
            <person name="Haridas S."/>
            <person name="Andreopoulos W."/>
            <person name="Labutti K."/>
            <person name="Pangilinan J."/>
            <person name="Floch G.L."/>
            <person name="Makela M.R."/>
            <person name="Henrissat B."/>
            <person name="Grigoriev I.V."/>
            <person name="Crouch J.A."/>
            <person name="De Vries R.P."/>
            <person name="Sukno S.A."/>
            <person name="Thon M.R."/>
        </authorList>
    </citation>
    <scope>NUCLEOTIDE SEQUENCE</scope>
    <source>
        <strain evidence="2">CBS 125086</strain>
    </source>
</reference>
<dbReference type="Proteomes" id="UP001230504">
    <property type="component" value="Unassembled WGS sequence"/>
</dbReference>